<sequence length="440" mass="48870">MMEYKNTIIAAIAISEIIEMIGAYGIFKKCGRRPWLAFIPFLRHDRMGKCAGRVQEGRSLALISLGIVVMITTICMFKPNSLQSMISMFLLMLMMIPCVIYSIRVYFGLAAAFGRNRLWVIPWLILRCLCALLWGCSKRFKTAEGYPFDEEEAAPEVSGLEAESLDEGLSINITKRTAMNFLQRKVLLRDIHLSIPKGHMVLLLGGSGSGKTTFLNAVTGYEKAKAVITLAGSNVYKDYKSMKYDIGFVPQQDLVRGSDTVYRTLSDAALLRLPSDMKGDVRRDRINDVLDTFGLTPVKSSLVDKLSGGQRKRLSIAIEYISDPTLFILDEPDSGLDGVMARALFEKLRAIADSGKIVIVITHTPDRVADLFDDVIVVAKDANRTGRLAYYGAREKSYGFFGKKSMEEILMSVNRREEGGEGKADEFVRKYTAAVAGGEL</sequence>
<dbReference type="InterPro" id="IPR003593">
    <property type="entry name" value="AAA+_ATPase"/>
</dbReference>
<evidence type="ECO:0000256" key="8">
    <source>
        <dbReference type="SAM" id="Phobius"/>
    </source>
</evidence>
<dbReference type="GO" id="GO:0005524">
    <property type="term" value="F:ATP binding"/>
    <property type="evidence" value="ECO:0007669"/>
    <property type="project" value="UniProtKB-KW"/>
</dbReference>
<dbReference type="RefSeq" id="WP_037283936.1">
    <property type="nucleotide sequence ID" value="NZ_JEOB01000001.1"/>
</dbReference>
<proteinExistence type="predicted"/>
<evidence type="ECO:0000256" key="6">
    <source>
        <dbReference type="ARBA" id="ARBA00022989"/>
    </source>
</evidence>
<evidence type="ECO:0000313" key="10">
    <source>
        <dbReference type="EMBL" id="EXM40340.1"/>
    </source>
</evidence>
<comment type="subcellular location">
    <subcellularLocation>
        <location evidence="1">Membrane</location>
        <topology evidence="1">Multi-pass membrane protein</topology>
    </subcellularLocation>
</comment>
<dbReference type="PATRIC" id="fig|1341156.4.peg.7"/>
<dbReference type="EMBL" id="JEOB01000001">
    <property type="protein sequence ID" value="EXM40340.1"/>
    <property type="molecule type" value="Genomic_DNA"/>
</dbReference>
<gene>
    <name evidence="10" type="ORF">RASY3_00030</name>
</gene>
<evidence type="ECO:0000313" key="11">
    <source>
        <dbReference type="Proteomes" id="UP000021369"/>
    </source>
</evidence>
<keyword evidence="3 8" id="KW-0812">Transmembrane</keyword>
<dbReference type="InterPro" id="IPR017871">
    <property type="entry name" value="ABC_transporter-like_CS"/>
</dbReference>
<evidence type="ECO:0000256" key="3">
    <source>
        <dbReference type="ARBA" id="ARBA00022692"/>
    </source>
</evidence>
<dbReference type="InterPro" id="IPR050352">
    <property type="entry name" value="ABCG_transporters"/>
</dbReference>
<evidence type="ECO:0000259" key="9">
    <source>
        <dbReference type="PROSITE" id="PS50893"/>
    </source>
</evidence>
<dbReference type="PANTHER" id="PTHR48041">
    <property type="entry name" value="ABC TRANSPORTER G FAMILY MEMBER 28"/>
    <property type="match status" value="1"/>
</dbReference>
<keyword evidence="11" id="KW-1185">Reference proteome</keyword>
<feature type="transmembrane region" description="Helical" evidence="8">
    <location>
        <begin position="89"/>
        <end position="113"/>
    </location>
</feature>
<accession>A0A011WTI7</accession>
<keyword evidence="7 8" id="KW-0472">Membrane</keyword>
<protein>
    <submittedName>
        <fullName evidence="10">ABC transporter ATP-binding protein</fullName>
    </submittedName>
</protein>
<dbReference type="AlphaFoldDB" id="A0A011WTI7"/>
<organism evidence="10 11">
    <name type="scientific">Ruminococcus albus SY3</name>
    <dbReference type="NCBI Taxonomy" id="1341156"/>
    <lineage>
        <taxon>Bacteria</taxon>
        <taxon>Bacillati</taxon>
        <taxon>Bacillota</taxon>
        <taxon>Clostridia</taxon>
        <taxon>Eubacteriales</taxon>
        <taxon>Oscillospiraceae</taxon>
        <taxon>Ruminococcus</taxon>
    </lineage>
</organism>
<dbReference type="GO" id="GO:0016020">
    <property type="term" value="C:membrane"/>
    <property type="evidence" value="ECO:0007669"/>
    <property type="project" value="UniProtKB-SubCell"/>
</dbReference>
<evidence type="ECO:0000256" key="7">
    <source>
        <dbReference type="ARBA" id="ARBA00023136"/>
    </source>
</evidence>
<dbReference type="PROSITE" id="PS50893">
    <property type="entry name" value="ABC_TRANSPORTER_2"/>
    <property type="match status" value="1"/>
</dbReference>
<dbReference type="Pfam" id="PF00005">
    <property type="entry name" value="ABC_tran"/>
    <property type="match status" value="1"/>
</dbReference>
<feature type="transmembrane region" description="Helical" evidence="8">
    <location>
        <begin position="119"/>
        <end position="136"/>
    </location>
</feature>
<evidence type="ECO:0000256" key="1">
    <source>
        <dbReference type="ARBA" id="ARBA00004141"/>
    </source>
</evidence>
<dbReference type="InterPro" id="IPR003439">
    <property type="entry name" value="ABC_transporter-like_ATP-bd"/>
</dbReference>
<comment type="caution">
    <text evidence="10">The sequence shown here is derived from an EMBL/GenBank/DDBJ whole genome shotgun (WGS) entry which is preliminary data.</text>
</comment>
<dbReference type="GO" id="GO:0016887">
    <property type="term" value="F:ATP hydrolysis activity"/>
    <property type="evidence" value="ECO:0007669"/>
    <property type="project" value="InterPro"/>
</dbReference>
<reference evidence="10 11" key="1">
    <citation type="submission" date="2013-06" db="EMBL/GenBank/DDBJ databases">
        <title>Rumen cellulosomics: divergent fiber-degrading strategies revealed by comparative genome-wide analysis of six Ruminococcal strains.</title>
        <authorList>
            <person name="Dassa B."/>
            <person name="Borovok I."/>
            <person name="Lamed R."/>
            <person name="Flint H."/>
            <person name="Yeoman C.J."/>
            <person name="White B."/>
            <person name="Bayer E.A."/>
        </authorList>
    </citation>
    <scope>NUCLEOTIDE SEQUENCE [LARGE SCALE GENOMIC DNA]</scope>
    <source>
        <strain evidence="10 11">SY3</strain>
    </source>
</reference>
<name>A0A011WTI7_RUMAL</name>
<keyword evidence="5 10" id="KW-0067">ATP-binding</keyword>
<dbReference type="OrthoDB" id="151099at2"/>
<dbReference type="SUPFAM" id="SSF52540">
    <property type="entry name" value="P-loop containing nucleoside triphosphate hydrolases"/>
    <property type="match status" value="1"/>
</dbReference>
<feature type="domain" description="ABC transporter" evidence="9">
    <location>
        <begin position="168"/>
        <end position="405"/>
    </location>
</feature>
<evidence type="ECO:0000256" key="4">
    <source>
        <dbReference type="ARBA" id="ARBA00022741"/>
    </source>
</evidence>
<dbReference type="GO" id="GO:0042626">
    <property type="term" value="F:ATPase-coupled transmembrane transporter activity"/>
    <property type="evidence" value="ECO:0007669"/>
    <property type="project" value="TreeGrafter"/>
</dbReference>
<evidence type="ECO:0000256" key="2">
    <source>
        <dbReference type="ARBA" id="ARBA00022448"/>
    </source>
</evidence>
<dbReference type="PANTHER" id="PTHR48041:SF139">
    <property type="entry name" value="PROTEIN SCARLET"/>
    <property type="match status" value="1"/>
</dbReference>
<keyword evidence="2" id="KW-0813">Transport</keyword>
<dbReference type="PROSITE" id="PS00211">
    <property type="entry name" value="ABC_TRANSPORTER_1"/>
    <property type="match status" value="1"/>
</dbReference>
<keyword evidence="4" id="KW-0547">Nucleotide-binding</keyword>
<feature type="transmembrane region" description="Helical" evidence="8">
    <location>
        <begin position="59"/>
        <end position="77"/>
    </location>
</feature>
<evidence type="ECO:0000256" key="5">
    <source>
        <dbReference type="ARBA" id="ARBA00022840"/>
    </source>
</evidence>
<dbReference type="SMART" id="SM00382">
    <property type="entry name" value="AAA"/>
    <property type="match status" value="1"/>
</dbReference>
<dbReference type="Proteomes" id="UP000021369">
    <property type="component" value="Unassembled WGS sequence"/>
</dbReference>
<keyword evidence="6 8" id="KW-1133">Transmembrane helix</keyword>
<dbReference type="Gene3D" id="3.40.50.300">
    <property type="entry name" value="P-loop containing nucleotide triphosphate hydrolases"/>
    <property type="match status" value="1"/>
</dbReference>
<dbReference type="InterPro" id="IPR027417">
    <property type="entry name" value="P-loop_NTPase"/>
</dbReference>